<gene>
    <name evidence="2" type="ORF">LSINAPIS_LOCUS9786</name>
</gene>
<sequence>MNHIKVITRLPVVTQVLDMEPLPKAKAGGAWKFPRKRRRSNTDADGDTPNGPSTNGNLNTESSITEEEKSKTDQEPLGPYSRENIVGRKKIKPSDDGTR</sequence>
<evidence type="ECO:0000256" key="1">
    <source>
        <dbReference type="SAM" id="MobiDB-lite"/>
    </source>
</evidence>
<feature type="compositionally biased region" description="Polar residues" evidence="1">
    <location>
        <begin position="50"/>
        <end position="59"/>
    </location>
</feature>
<dbReference type="AlphaFoldDB" id="A0A5E4QNT7"/>
<evidence type="ECO:0000313" key="2">
    <source>
        <dbReference type="EMBL" id="VVC98766.1"/>
    </source>
</evidence>
<name>A0A5E4QNT7_9NEOP</name>
<evidence type="ECO:0000313" key="3">
    <source>
        <dbReference type="Proteomes" id="UP000324832"/>
    </source>
</evidence>
<protein>
    <submittedName>
        <fullName evidence="2">Uncharacterized protein</fullName>
    </submittedName>
</protein>
<dbReference type="EMBL" id="FZQP02003778">
    <property type="protein sequence ID" value="VVC98766.1"/>
    <property type="molecule type" value="Genomic_DNA"/>
</dbReference>
<keyword evidence="3" id="KW-1185">Reference proteome</keyword>
<proteinExistence type="predicted"/>
<dbReference type="Proteomes" id="UP000324832">
    <property type="component" value="Unassembled WGS sequence"/>
</dbReference>
<organism evidence="2 3">
    <name type="scientific">Leptidea sinapis</name>
    <dbReference type="NCBI Taxonomy" id="189913"/>
    <lineage>
        <taxon>Eukaryota</taxon>
        <taxon>Metazoa</taxon>
        <taxon>Ecdysozoa</taxon>
        <taxon>Arthropoda</taxon>
        <taxon>Hexapoda</taxon>
        <taxon>Insecta</taxon>
        <taxon>Pterygota</taxon>
        <taxon>Neoptera</taxon>
        <taxon>Endopterygota</taxon>
        <taxon>Lepidoptera</taxon>
        <taxon>Glossata</taxon>
        <taxon>Ditrysia</taxon>
        <taxon>Papilionoidea</taxon>
        <taxon>Pieridae</taxon>
        <taxon>Dismorphiinae</taxon>
        <taxon>Leptidea</taxon>
    </lineage>
</organism>
<feature type="region of interest" description="Disordered" evidence="1">
    <location>
        <begin position="20"/>
        <end position="99"/>
    </location>
</feature>
<reference evidence="2 3" key="1">
    <citation type="submission" date="2017-07" db="EMBL/GenBank/DDBJ databases">
        <authorList>
            <person name="Talla V."/>
            <person name="Backstrom N."/>
        </authorList>
    </citation>
    <scope>NUCLEOTIDE SEQUENCE [LARGE SCALE GENOMIC DNA]</scope>
</reference>
<accession>A0A5E4QNT7</accession>